<dbReference type="PROSITE" id="PS50111">
    <property type="entry name" value="CHEMOTAXIS_TRANSDUC_2"/>
    <property type="match status" value="1"/>
</dbReference>
<dbReference type="OrthoDB" id="7260004at2"/>
<dbReference type="HOGENOM" id="CLU_000445_107_21_5"/>
<dbReference type="PANTHER" id="PTHR32089">
    <property type="entry name" value="METHYL-ACCEPTING CHEMOTAXIS PROTEIN MCPB"/>
    <property type="match status" value="1"/>
</dbReference>
<keyword evidence="4 8" id="KW-1133">Transmembrane helix</keyword>
<dbReference type="InterPro" id="IPR004089">
    <property type="entry name" value="MCPsignal_dom"/>
</dbReference>
<dbReference type="EMBL" id="CP000471">
    <property type="protein sequence ID" value="ABK46032.1"/>
    <property type="molecule type" value="Genomic_DNA"/>
</dbReference>
<dbReference type="Gene3D" id="1.10.287.950">
    <property type="entry name" value="Methyl-accepting chemotaxis protein"/>
    <property type="match status" value="3"/>
</dbReference>
<keyword evidence="2" id="KW-1003">Cell membrane</keyword>
<accession>A0LDI9</accession>
<dbReference type="KEGG" id="mgm:Mmc1_3547"/>
<organism evidence="10 11">
    <name type="scientific">Magnetococcus marinus (strain ATCC BAA-1437 / JCM 17883 / MC-1)</name>
    <dbReference type="NCBI Taxonomy" id="156889"/>
    <lineage>
        <taxon>Bacteria</taxon>
        <taxon>Pseudomonadati</taxon>
        <taxon>Pseudomonadota</taxon>
        <taxon>Magnetococcia</taxon>
        <taxon>Magnetococcales</taxon>
        <taxon>Magnetococcaceae</taxon>
        <taxon>Magnetococcus</taxon>
    </lineage>
</organism>
<feature type="transmembrane region" description="Helical" evidence="8">
    <location>
        <begin position="12"/>
        <end position="33"/>
    </location>
</feature>
<evidence type="ECO:0000256" key="4">
    <source>
        <dbReference type="ARBA" id="ARBA00022989"/>
    </source>
</evidence>
<reference evidence="11" key="1">
    <citation type="journal article" date="2009" name="Appl. Environ. Microbiol.">
        <title>Complete genome sequence of the chemolithoautotrophic marine magnetotactic coccus strain MC-1.</title>
        <authorList>
            <person name="Schubbe S."/>
            <person name="Williams T.J."/>
            <person name="Xie G."/>
            <person name="Kiss H.E."/>
            <person name="Brettin T.S."/>
            <person name="Martinez D."/>
            <person name="Ross C.A."/>
            <person name="Schuler D."/>
            <person name="Cox B.L."/>
            <person name="Nealson K.H."/>
            <person name="Bazylinski D.A."/>
        </authorList>
    </citation>
    <scope>NUCLEOTIDE SEQUENCE [LARGE SCALE GENOMIC DNA]</scope>
    <source>
        <strain evidence="11">ATCC BAA-1437 / JCM 17883 / MC-1</strain>
    </source>
</reference>
<name>A0LDI9_MAGMM</name>
<evidence type="ECO:0000256" key="3">
    <source>
        <dbReference type="ARBA" id="ARBA00022692"/>
    </source>
</evidence>
<dbReference type="Pfam" id="PF00015">
    <property type="entry name" value="MCPsignal"/>
    <property type="match status" value="1"/>
</dbReference>
<keyword evidence="6 7" id="KW-0807">Transducer</keyword>
<dbReference type="Gene3D" id="3.30.450.20">
    <property type="entry name" value="PAS domain"/>
    <property type="match status" value="1"/>
</dbReference>
<proteinExistence type="predicted"/>
<keyword evidence="3 8" id="KW-0812">Transmembrane</keyword>
<dbReference type="eggNOG" id="COG0840">
    <property type="taxonomic scope" value="Bacteria"/>
</dbReference>
<comment type="subcellular location">
    <subcellularLocation>
        <location evidence="1">Cell membrane</location>
        <topology evidence="1">Multi-pass membrane protein</topology>
    </subcellularLocation>
</comment>
<dbReference type="PANTHER" id="PTHR32089:SF112">
    <property type="entry name" value="LYSOZYME-LIKE PROTEIN-RELATED"/>
    <property type="match status" value="1"/>
</dbReference>
<evidence type="ECO:0000259" key="9">
    <source>
        <dbReference type="PROSITE" id="PS50111"/>
    </source>
</evidence>
<evidence type="ECO:0000313" key="10">
    <source>
        <dbReference type="EMBL" id="ABK46032.1"/>
    </source>
</evidence>
<dbReference type="SMART" id="SM00283">
    <property type="entry name" value="MA"/>
    <property type="match status" value="1"/>
</dbReference>
<evidence type="ECO:0000256" key="7">
    <source>
        <dbReference type="PROSITE-ProRule" id="PRU00284"/>
    </source>
</evidence>
<feature type="transmembrane region" description="Helical" evidence="8">
    <location>
        <begin position="194"/>
        <end position="216"/>
    </location>
</feature>
<evidence type="ECO:0000256" key="5">
    <source>
        <dbReference type="ARBA" id="ARBA00023136"/>
    </source>
</evidence>
<dbReference type="eggNOG" id="COG4564">
    <property type="taxonomic scope" value="Bacteria"/>
</dbReference>
<dbReference type="GO" id="GO:0005886">
    <property type="term" value="C:plasma membrane"/>
    <property type="evidence" value="ECO:0007669"/>
    <property type="project" value="UniProtKB-SubCell"/>
</dbReference>
<dbReference type="Pfam" id="PF17200">
    <property type="entry name" value="sCache_2"/>
    <property type="match status" value="1"/>
</dbReference>
<feature type="domain" description="Methyl-accepting transducer" evidence="9">
    <location>
        <begin position="354"/>
        <end position="580"/>
    </location>
</feature>
<evidence type="ECO:0000256" key="8">
    <source>
        <dbReference type="SAM" id="Phobius"/>
    </source>
</evidence>
<dbReference type="AlphaFoldDB" id="A0LDI9"/>
<dbReference type="InterPro" id="IPR033480">
    <property type="entry name" value="sCache_2"/>
</dbReference>
<dbReference type="SMART" id="SM01049">
    <property type="entry name" value="Cache_2"/>
    <property type="match status" value="1"/>
</dbReference>
<evidence type="ECO:0000256" key="6">
    <source>
        <dbReference type="ARBA" id="ARBA00023224"/>
    </source>
</evidence>
<keyword evidence="11" id="KW-1185">Reference proteome</keyword>
<dbReference type="RefSeq" id="WP_011715088.1">
    <property type="nucleotide sequence ID" value="NC_008576.1"/>
</dbReference>
<keyword evidence="5 8" id="KW-0472">Membrane</keyword>
<protein>
    <submittedName>
        <fullName evidence="10">Methyl-accepting chemotaxis sensory transducer</fullName>
    </submittedName>
</protein>
<evidence type="ECO:0000256" key="2">
    <source>
        <dbReference type="ARBA" id="ARBA00022475"/>
    </source>
</evidence>
<evidence type="ECO:0000313" key="11">
    <source>
        <dbReference type="Proteomes" id="UP000002586"/>
    </source>
</evidence>
<dbReference type="GO" id="GO:0007165">
    <property type="term" value="P:signal transduction"/>
    <property type="evidence" value="ECO:0007669"/>
    <property type="project" value="UniProtKB-KW"/>
</dbReference>
<sequence precursor="true">MLQLSETSLRARVGMIIGVASLFMVLIGVILIASKKERMLEDRYSFVRMQVESAYTILAHFNALEQQGRLSTQQAQEQAKNMIKVLRYDGSNYFWINDSHPTMIMHPLKPALDGKDLTEVTDQAGKRLFVAMVTALQQADDALVEYHWTKPNATEPSPKVSSVKKFQPWGWIIGSGIYIDDVDEIFKGDARTAAIYLMGFVALTLVFGLLVGRSILNALGCEPKDLAHMAGRVARGNLVIGDKTLDKARKSHADSIVNAMLQMTQSLQQLVQEITQQSQHMGQASQKLLKMSNLLTRGAGDMRSHANQACDTSKEVSQKMTEVSAAVGNSTENLYTISHTIANMSSDMSAISAASEQADAGLSGVATAVKLVDGSLEHLYEGANQNRDAVHTVREAVTELALAVREMRQRCTSASQGSEQAQQQVQTTNRLAGELEKSALEIGKVVGLINDIAEQTNMLALNASIEAAGAGESGKGFAVVANEVKELARQTAEATFNIGHQVDNIQDSSGQVARSSAEMTKVIQRIHEENASINQVADEQESILTRVSETMDLTATNTDGLSKQMGTLTGQMGEASRSLGEIAQGIGEVAARVSESSSGVGMINHQVEEASLTQGQISDFVTEAAETTRRVALTMDNIGHVTSEFEGISQEVSDYAEQLAQTSGKLNEMVRRFTVA</sequence>
<evidence type="ECO:0000256" key="1">
    <source>
        <dbReference type="ARBA" id="ARBA00004651"/>
    </source>
</evidence>
<dbReference type="Proteomes" id="UP000002586">
    <property type="component" value="Chromosome"/>
</dbReference>
<dbReference type="SUPFAM" id="SSF58104">
    <property type="entry name" value="Methyl-accepting chemotaxis protein (MCP) signaling domain"/>
    <property type="match status" value="1"/>
</dbReference>
<dbReference type="STRING" id="156889.Mmc1_3547"/>
<gene>
    <name evidence="10" type="ordered locus">Mmc1_3547</name>
</gene>
<reference evidence="10 11" key="2">
    <citation type="journal article" date="2012" name="Int. J. Syst. Evol. Microbiol.">
        <title>Magnetococcus marinus gen. nov., sp. nov., a marine, magnetotactic bacterium that represents a novel lineage (Magnetococcaceae fam. nov.; Magnetococcales ord. nov.) at the base of the Alphaproteobacteria.</title>
        <authorList>
            <person name="Bazylinski D.A."/>
            <person name="Williams T.J."/>
            <person name="Lefevre C.T."/>
            <person name="Berg R.J."/>
            <person name="Zhang C.L."/>
            <person name="Bowser S.S."/>
            <person name="Dean A.J."/>
            <person name="Beveridge T.J."/>
        </authorList>
    </citation>
    <scope>NUCLEOTIDE SEQUENCE [LARGE SCALE GENOMIC DNA]</scope>
    <source>
        <strain evidence="11">ATCC BAA-1437 / JCM 17883 / MC-1</strain>
    </source>
</reference>